<dbReference type="PIRSF" id="PIRSF001439">
    <property type="entry name" value="CryM"/>
    <property type="match status" value="1"/>
</dbReference>
<protein>
    <submittedName>
        <fullName evidence="1">Ornithine cyclodeaminase</fullName>
    </submittedName>
</protein>
<dbReference type="PANTHER" id="PTHR13812:SF19">
    <property type="entry name" value="KETIMINE REDUCTASE MU-CRYSTALLIN"/>
    <property type="match status" value="1"/>
</dbReference>
<dbReference type="InterPro" id="IPR023401">
    <property type="entry name" value="ODC_N"/>
</dbReference>
<dbReference type="GO" id="GO:0005737">
    <property type="term" value="C:cytoplasm"/>
    <property type="evidence" value="ECO:0007669"/>
    <property type="project" value="TreeGrafter"/>
</dbReference>
<keyword evidence="2" id="KW-1185">Reference proteome</keyword>
<sequence>MGPPSDRAFVTDFPVLTDADVYSKFDYERVVAAIRDAFTERAAGTLEAPPRWHVDAGEGNLVFTAGAATGPTNAAGFRVYETHGTGDDHTELVAVFDAATGAFEGLVAGHAIGGLRTGGIGGVAIDALARSDADTLGVLGTGFQARAQVGAACAARAFDAVTVYSPTRESRESFAETLDTEIEPPVRAVDDPEPVVSEADALVCATNSEDPVFDPGWLTPGTHVTTIGPRFQDAHELPLEVVDRADAIATDSLPQVDAYDRPYIASGADRERMVELAAVLENPDCGRQHVDDITLFCSVGLAGTEVVLGKRFLERFA</sequence>
<dbReference type="PATRIC" id="fig|1227496.3.peg.2750"/>
<dbReference type="InterPro" id="IPR036291">
    <property type="entry name" value="NAD(P)-bd_dom_sf"/>
</dbReference>
<dbReference type="STRING" id="1227496.C489_13698"/>
<dbReference type="Gene3D" id="3.30.1780.10">
    <property type="entry name" value="ornithine cyclodeaminase, domain 1"/>
    <property type="match status" value="1"/>
</dbReference>
<organism evidence="1 2">
    <name type="scientific">Natrinema versiforme JCM 10478</name>
    <dbReference type="NCBI Taxonomy" id="1227496"/>
    <lineage>
        <taxon>Archaea</taxon>
        <taxon>Methanobacteriati</taxon>
        <taxon>Methanobacteriota</taxon>
        <taxon>Stenosarchaea group</taxon>
        <taxon>Halobacteria</taxon>
        <taxon>Halobacteriales</taxon>
        <taxon>Natrialbaceae</taxon>
        <taxon>Natrinema</taxon>
    </lineage>
</organism>
<dbReference type="Proteomes" id="UP000011632">
    <property type="component" value="Unassembled WGS sequence"/>
</dbReference>
<dbReference type="EMBL" id="AOID01000041">
    <property type="protein sequence ID" value="ELY65919.1"/>
    <property type="molecule type" value="Genomic_DNA"/>
</dbReference>
<name>L9XVQ3_9EURY</name>
<dbReference type="SUPFAM" id="SSF51735">
    <property type="entry name" value="NAD(P)-binding Rossmann-fold domains"/>
    <property type="match status" value="1"/>
</dbReference>
<accession>L9XVQ3</accession>
<dbReference type="Pfam" id="PF02423">
    <property type="entry name" value="OCD_Mu_crystall"/>
    <property type="match status" value="1"/>
</dbReference>
<evidence type="ECO:0000313" key="2">
    <source>
        <dbReference type="Proteomes" id="UP000011632"/>
    </source>
</evidence>
<dbReference type="InterPro" id="IPR003462">
    <property type="entry name" value="ODC_Mu_crystall"/>
</dbReference>
<gene>
    <name evidence="1" type="ORF">C489_13698</name>
</gene>
<dbReference type="Gene3D" id="3.40.50.720">
    <property type="entry name" value="NAD(P)-binding Rossmann-like Domain"/>
    <property type="match status" value="1"/>
</dbReference>
<evidence type="ECO:0000313" key="1">
    <source>
        <dbReference type="EMBL" id="ELY65919.1"/>
    </source>
</evidence>
<comment type="caution">
    <text evidence="1">The sequence shown here is derived from an EMBL/GenBank/DDBJ whole genome shotgun (WGS) entry which is preliminary data.</text>
</comment>
<dbReference type="PANTHER" id="PTHR13812">
    <property type="entry name" value="KETIMINE REDUCTASE MU-CRYSTALLIN"/>
    <property type="match status" value="1"/>
</dbReference>
<proteinExistence type="predicted"/>
<dbReference type="AlphaFoldDB" id="L9XVQ3"/>
<reference evidence="1 2" key="1">
    <citation type="journal article" date="2014" name="PLoS Genet.">
        <title>Phylogenetically driven sequencing of extremely halophilic archaea reveals strategies for static and dynamic osmo-response.</title>
        <authorList>
            <person name="Becker E.A."/>
            <person name="Seitzer P.M."/>
            <person name="Tritt A."/>
            <person name="Larsen D."/>
            <person name="Krusor M."/>
            <person name="Yao A.I."/>
            <person name="Wu D."/>
            <person name="Madern D."/>
            <person name="Eisen J.A."/>
            <person name="Darling A.E."/>
            <person name="Facciotti M.T."/>
        </authorList>
    </citation>
    <scope>NUCLEOTIDE SEQUENCE [LARGE SCALE GENOMIC DNA]</scope>
    <source>
        <strain evidence="1 2">JCM 10478</strain>
    </source>
</reference>